<organism evidence="1 2">
    <name type="scientific">Nesterenkonia flava</name>
    <dbReference type="NCBI Taxonomy" id="469799"/>
    <lineage>
        <taxon>Bacteria</taxon>
        <taxon>Bacillati</taxon>
        <taxon>Actinomycetota</taxon>
        <taxon>Actinomycetes</taxon>
        <taxon>Micrococcales</taxon>
        <taxon>Micrococcaceae</taxon>
        <taxon>Nesterenkonia</taxon>
    </lineage>
</organism>
<proteinExistence type="predicted"/>
<accession>A0ABU1FQR6</accession>
<sequence length="185" mass="21595">MHLILRTLLILIKARRRPPASLWEPTEITLRAMLTDVDLLRHINNGQYFSLFDLGRYDLMVRSGFWDACRRRGWYAVVQAEQVTFRRSVNLWQRFRLATRIIGVDDRCFYIEHRVVVGGEIAVRAYVAGRLIGPQGPVPMEEILNLAAEIGDPAPENFEVPEKLRRWREDFALPSSRRAVPHDWD</sequence>
<gene>
    <name evidence="1" type="ORF">RH857_02410</name>
</gene>
<dbReference type="Proteomes" id="UP001260872">
    <property type="component" value="Unassembled WGS sequence"/>
</dbReference>
<reference evidence="2" key="1">
    <citation type="submission" date="2023-07" db="EMBL/GenBank/DDBJ databases">
        <title>Description of three actinobacteria isolated from air of manufacturing shop in a pharmaceutical factory.</title>
        <authorList>
            <person name="Zhang D.-F."/>
        </authorList>
    </citation>
    <scope>NUCLEOTIDE SEQUENCE [LARGE SCALE GENOMIC DNA]</scope>
    <source>
        <strain evidence="2">CCTCC AB 207010</strain>
    </source>
</reference>
<name>A0ABU1FQR6_9MICC</name>
<comment type="caution">
    <text evidence="1">The sequence shown here is derived from an EMBL/GenBank/DDBJ whole genome shotgun (WGS) entry which is preliminary data.</text>
</comment>
<keyword evidence="2" id="KW-1185">Reference proteome</keyword>
<protein>
    <submittedName>
        <fullName evidence="1">Acyl-CoA thioesterase</fullName>
        <ecNumber evidence="1">3.1.2.-</ecNumber>
    </submittedName>
</protein>
<dbReference type="EC" id="3.1.2.-" evidence="1"/>
<dbReference type="Pfam" id="PF13279">
    <property type="entry name" value="4HBT_2"/>
    <property type="match status" value="1"/>
</dbReference>
<dbReference type="PANTHER" id="PTHR12475">
    <property type="match status" value="1"/>
</dbReference>
<dbReference type="SUPFAM" id="SSF54637">
    <property type="entry name" value="Thioesterase/thiol ester dehydrase-isomerase"/>
    <property type="match status" value="1"/>
</dbReference>
<dbReference type="GO" id="GO:0016787">
    <property type="term" value="F:hydrolase activity"/>
    <property type="evidence" value="ECO:0007669"/>
    <property type="project" value="UniProtKB-KW"/>
</dbReference>
<dbReference type="EMBL" id="JAVKGT010000004">
    <property type="protein sequence ID" value="MDR5710995.1"/>
    <property type="molecule type" value="Genomic_DNA"/>
</dbReference>
<dbReference type="InterPro" id="IPR029069">
    <property type="entry name" value="HotDog_dom_sf"/>
</dbReference>
<dbReference type="RefSeq" id="WP_310536383.1">
    <property type="nucleotide sequence ID" value="NZ_BAAAOC010000093.1"/>
</dbReference>
<dbReference type="Gene3D" id="3.10.129.10">
    <property type="entry name" value="Hotdog Thioesterase"/>
    <property type="match status" value="1"/>
</dbReference>
<evidence type="ECO:0000313" key="2">
    <source>
        <dbReference type="Proteomes" id="UP001260872"/>
    </source>
</evidence>
<keyword evidence="1" id="KW-0378">Hydrolase</keyword>
<dbReference type="InterPro" id="IPR051490">
    <property type="entry name" value="THEM6_lcsJ_thioesterase"/>
</dbReference>
<dbReference type="PANTHER" id="PTHR12475:SF4">
    <property type="entry name" value="PROTEIN THEM6"/>
    <property type="match status" value="1"/>
</dbReference>
<evidence type="ECO:0000313" key="1">
    <source>
        <dbReference type="EMBL" id="MDR5710995.1"/>
    </source>
</evidence>
<dbReference type="CDD" id="cd00586">
    <property type="entry name" value="4HBT"/>
    <property type="match status" value="1"/>
</dbReference>